<sequence>MSGKNEEKDQILETSLAMLKKLEMDLNKLKGSAMKSTKKVEYYLKERKNSINWMTKLAIFSTCLFFITIFGLYLYVRLGLIKLVQ</sequence>
<comment type="caution">
    <text evidence="2">The sequence shown here is derived from an EMBL/GenBank/DDBJ whole genome shotgun (WGS) entry which is preliminary data.</text>
</comment>
<keyword evidence="1" id="KW-0472">Membrane</keyword>
<name>A0A0R0M110_9MICR</name>
<gene>
    <name evidence="2" type="ORF">M153_1100070981</name>
</gene>
<dbReference type="VEuPathDB" id="MicrosporidiaDB:M153_1100070981"/>
<evidence type="ECO:0000313" key="2">
    <source>
        <dbReference type="EMBL" id="KRH95270.1"/>
    </source>
</evidence>
<protein>
    <submittedName>
        <fullName evidence="2">Uncharacterized protein</fullName>
    </submittedName>
</protein>
<accession>A0A0R0M110</accession>
<evidence type="ECO:0000313" key="3">
    <source>
        <dbReference type="Proteomes" id="UP000051530"/>
    </source>
</evidence>
<evidence type="ECO:0000256" key="1">
    <source>
        <dbReference type="SAM" id="Phobius"/>
    </source>
</evidence>
<keyword evidence="3" id="KW-1185">Reference proteome</keyword>
<keyword evidence="1" id="KW-1133">Transmembrane helix</keyword>
<feature type="transmembrane region" description="Helical" evidence="1">
    <location>
        <begin position="57"/>
        <end position="76"/>
    </location>
</feature>
<dbReference type="Proteomes" id="UP000051530">
    <property type="component" value="Unassembled WGS sequence"/>
</dbReference>
<dbReference type="EMBL" id="LGUB01000002">
    <property type="protein sequence ID" value="KRH95270.1"/>
    <property type="molecule type" value="Genomic_DNA"/>
</dbReference>
<proteinExistence type="predicted"/>
<organism evidence="2 3">
    <name type="scientific">Pseudoloma neurophilia</name>
    <dbReference type="NCBI Taxonomy" id="146866"/>
    <lineage>
        <taxon>Eukaryota</taxon>
        <taxon>Fungi</taxon>
        <taxon>Fungi incertae sedis</taxon>
        <taxon>Microsporidia</taxon>
        <taxon>Pseudoloma</taxon>
    </lineage>
</organism>
<keyword evidence="1" id="KW-0812">Transmembrane</keyword>
<reference evidence="2 3" key="1">
    <citation type="submission" date="2015-07" db="EMBL/GenBank/DDBJ databases">
        <title>The genome of Pseudoloma neurophilia, a relevant intracellular parasite of the zebrafish.</title>
        <authorList>
            <person name="Ndikumana S."/>
            <person name="Pelin A."/>
            <person name="Sanders J."/>
            <person name="Corradi N."/>
        </authorList>
    </citation>
    <scope>NUCLEOTIDE SEQUENCE [LARGE SCALE GENOMIC DNA]</scope>
    <source>
        <strain evidence="2 3">MK1</strain>
    </source>
</reference>
<dbReference type="AlphaFoldDB" id="A0A0R0M110"/>